<dbReference type="InterPro" id="IPR046700">
    <property type="entry name" value="DUF6570"/>
</dbReference>
<protein>
    <submittedName>
        <fullName evidence="4">Uncharacterized protein</fullName>
    </submittedName>
</protein>
<gene>
    <name evidence="4" type="primary">PARPA_13905.1 scaffold 47386</name>
</gene>
<evidence type="ECO:0000259" key="3">
    <source>
        <dbReference type="Pfam" id="PF20209"/>
    </source>
</evidence>
<organism evidence="4 5">
    <name type="scientific">Parasitella parasitica</name>
    <dbReference type="NCBI Taxonomy" id="35722"/>
    <lineage>
        <taxon>Eukaryota</taxon>
        <taxon>Fungi</taxon>
        <taxon>Fungi incertae sedis</taxon>
        <taxon>Mucoromycota</taxon>
        <taxon>Mucoromycotina</taxon>
        <taxon>Mucoromycetes</taxon>
        <taxon>Mucorales</taxon>
        <taxon>Mucorineae</taxon>
        <taxon>Mucoraceae</taxon>
        <taxon>Parasitella</taxon>
    </lineage>
</organism>
<feature type="domain" description="DUF6570" evidence="3">
    <location>
        <begin position="109"/>
        <end position="229"/>
    </location>
</feature>
<keyword evidence="5" id="KW-1185">Reference proteome</keyword>
<evidence type="ECO:0000313" key="4">
    <source>
        <dbReference type="EMBL" id="CEP19589.1"/>
    </source>
</evidence>
<evidence type="ECO:0000313" key="5">
    <source>
        <dbReference type="Proteomes" id="UP000054107"/>
    </source>
</evidence>
<accession>A0A0B7NWV4</accession>
<dbReference type="EMBL" id="LN734054">
    <property type="protein sequence ID" value="CEP19589.1"/>
    <property type="molecule type" value="Genomic_DNA"/>
</dbReference>
<dbReference type="AlphaFoldDB" id="A0A0B7NWV4"/>
<evidence type="ECO:0000256" key="1">
    <source>
        <dbReference type="SAM" id="MobiDB-lite"/>
    </source>
</evidence>
<evidence type="ECO:0000259" key="2">
    <source>
        <dbReference type="Pfam" id="PF14214"/>
    </source>
</evidence>
<dbReference type="InterPro" id="IPR025476">
    <property type="entry name" value="Helitron_helicase-like"/>
</dbReference>
<dbReference type="Pfam" id="PF20209">
    <property type="entry name" value="DUF6570"/>
    <property type="match status" value="1"/>
</dbReference>
<reference evidence="4 5" key="1">
    <citation type="submission" date="2014-09" db="EMBL/GenBank/DDBJ databases">
        <authorList>
            <person name="Ellenberger Sabrina"/>
        </authorList>
    </citation>
    <scope>NUCLEOTIDE SEQUENCE [LARGE SCALE GENOMIC DNA]</scope>
    <source>
        <strain evidence="4 5">CBS 412.66</strain>
    </source>
</reference>
<dbReference type="OrthoDB" id="2282872at2759"/>
<name>A0A0B7NWV4_9FUNG</name>
<proteinExistence type="predicted"/>
<dbReference type="Pfam" id="PF14214">
    <property type="entry name" value="Helitron_like_N"/>
    <property type="match status" value="1"/>
</dbReference>
<dbReference type="Proteomes" id="UP000054107">
    <property type="component" value="Unassembled WGS sequence"/>
</dbReference>
<feature type="region of interest" description="Disordered" evidence="1">
    <location>
        <begin position="1"/>
        <end position="31"/>
    </location>
</feature>
<dbReference type="STRING" id="35722.A0A0B7NWV4"/>
<sequence>MDLPKDDSSQVDSSNEDSSHDDSENSDGESSIQEKKALTLLKKFRATVREVPVIVCACCGGLFFPSQVNQLSKMRLVEDYDLDPEFLDLVFCVPDTTTFCVTCSKYIKKGEVPSPCLSNDLWLPPIPDSIKRLNRIEERLVCARHVFQSIYTRGGLCGQFRCRGGIVNVPVSVNSTVNSIPRAFSDTNMYEVHLTRRLIQKNNYMMGNVNPSFVVDAAQTLTESPAYRNHNVALVLPDWYGSEDADFPAADSIFDEMEVDDSGESQSSQDSNRAGGEETFYGCNDVLRLAPAERSRPISLVYDHDVEALAFPKLFAGVVLNSSLVPGCKKLSYASLCKSWVKNHDRRCALRTDFLLFMDRKLQIEHLHAKTSIYMRMSLNEVRHPLTASDVLSAEKIDELLSNDHAYRVLEQLRSSPAFWKKQRSVVMAMIRQLGTPTLFVTISAAETKWPELLVALKKLVDGVVITEAEAEDLDNEEKRRLIQSDPITCASYFDKRFRALKGTWTSGNAINAFSPYVMGDYYYRVEFQHRGSPHVHMLLYLKGAPVLDNTLEDLEAKSANVREIEVFVEKIMSARKETSDPERKYLATLVPFFIRSYSLHCL</sequence>
<feature type="domain" description="Helitron helicase-like" evidence="2">
    <location>
        <begin position="395"/>
        <end position="540"/>
    </location>
</feature>